<evidence type="ECO:0000313" key="1">
    <source>
        <dbReference type="EMBL" id="GAA4139079.1"/>
    </source>
</evidence>
<name>A0ABP7YQ00_9SPHI</name>
<organism evidence="1 2">
    <name type="scientific">Sphingobacterium kyonggiense</name>
    <dbReference type="NCBI Taxonomy" id="714075"/>
    <lineage>
        <taxon>Bacteria</taxon>
        <taxon>Pseudomonadati</taxon>
        <taxon>Bacteroidota</taxon>
        <taxon>Sphingobacteriia</taxon>
        <taxon>Sphingobacteriales</taxon>
        <taxon>Sphingobacteriaceae</taxon>
        <taxon>Sphingobacterium</taxon>
    </lineage>
</organism>
<dbReference type="EMBL" id="BAAAZI010000006">
    <property type="protein sequence ID" value="GAA4139079.1"/>
    <property type="molecule type" value="Genomic_DNA"/>
</dbReference>
<gene>
    <name evidence="1" type="ORF">GCM10022216_16820</name>
</gene>
<accession>A0ABP7YQ00</accession>
<proteinExistence type="predicted"/>
<dbReference type="Proteomes" id="UP001500101">
    <property type="component" value="Unassembled WGS sequence"/>
</dbReference>
<reference evidence="2" key="1">
    <citation type="journal article" date="2019" name="Int. J. Syst. Evol. Microbiol.">
        <title>The Global Catalogue of Microorganisms (GCM) 10K type strain sequencing project: providing services to taxonomists for standard genome sequencing and annotation.</title>
        <authorList>
            <consortium name="The Broad Institute Genomics Platform"/>
            <consortium name="The Broad Institute Genome Sequencing Center for Infectious Disease"/>
            <person name="Wu L."/>
            <person name="Ma J."/>
        </authorList>
    </citation>
    <scope>NUCLEOTIDE SEQUENCE [LARGE SCALE GENOMIC DNA]</scope>
    <source>
        <strain evidence="2">JCM 16704</strain>
    </source>
</reference>
<comment type="caution">
    <text evidence="1">The sequence shown here is derived from an EMBL/GenBank/DDBJ whole genome shotgun (WGS) entry which is preliminary data.</text>
</comment>
<keyword evidence="2" id="KW-1185">Reference proteome</keyword>
<protein>
    <submittedName>
        <fullName evidence="1">Uncharacterized protein</fullName>
    </submittedName>
</protein>
<sequence>MILNMATLILDSNKNYSQVVEMIISANKGDLWEAISEYKLMKQWDLYPERLKELHVIEERQSLSIWDLEEDKELIINLLELGSKIKIQFLTSNSGYSLSFLTQSLTRLSAMFD</sequence>
<evidence type="ECO:0000313" key="2">
    <source>
        <dbReference type="Proteomes" id="UP001500101"/>
    </source>
</evidence>